<organism evidence="1 2">
    <name type="scientific">Sesamum angolense</name>
    <dbReference type="NCBI Taxonomy" id="2727404"/>
    <lineage>
        <taxon>Eukaryota</taxon>
        <taxon>Viridiplantae</taxon>
        <taxon>Streptophyta</taxon>
        <taxon>Embryophyta</taxon>
        <taxon>Tracheophyta</taxon>
        <taxon>Spermatophyta</taxon>
        <taxon>Magnoliopsida</taxon>
        <taxon>eudicotyledons</taxon>
        <taxon>Gunneridae</taxon>
        <taxon>Pentapetalae</taxon>
        <taxon>asterids</taxon>
        <taxon>lamiids</taxon>
        <taxon>Lamiales</taxon>
        <taxon>Pedaliaceae</taxon>
        <taxon>Sesamum</taxon>
    </lineage>
</organism>
<reference evidence="1" key="1">
    <citation type="submission" date="2020-06" db="EMBL/GenBank/DDBJ databases">
        <authorList>
            <person name="Li T."/>
            <person name="Hu X."/>
            <person name="Zhang T."/>
            <person name="Song X."/>
            <person name="Zhang H."/>
            <person name="Dai N."/>
            <person name="Sheng W."/>
            <person name="Hou X."/>
            <person name="Wei L."/>
        </authorList>
    </citation>
    <scope>NUCLEOTIDE SEQUENCE</scope>
    <source>
        <strain evidence="1">K16</strain>
        <tissue evidence="1">Leaf</tissue>
    </source>
</reference>
<proteinExistence type="predicted"/>
<dbReference type="PANTHER" id="PTHR11439">
    <property type="entry name" value="GAG-POL-RELATED RETROTRANSPOSON"/>
    <property type="match status" value="1"/>
</dbReference>
<protein>
    <submittedName>
        <fullName evidence="1">Retrovirus-related Pol polyprotein from transposon TNT 1-94</fullName>
    </submittedName>
</protein>
<dbReference type="PANTHER" id="PTHR11439:SF440">
    <property type="entry name" value="INTEGRASE CATALYTIC DOMAIN-CONTAINING PROTEIN"/>
    <property type="match status" value="1"/>
</dbReference>
<comment type="caution">
    <text evidence="1">The sequence shown here is derived from an EMBL/GenBank/DDBJ whole genome shotgun (WGS) entry which is preliminary data.</text>
</comment>
<dbReference type="AlphaFoldDB" id="A0AAE1WQU3"/>
<dbReference type="EMBL" id="JACGWL010000007">
    <property type="protein sequence ID" value="KAK4397942.1"/>
    <property type="molecule type" value="Genomic_DNA"/>
</dbReference>
<gene>
    <name evidence="1" type="ORF">Sango_1269700</name>
</gene>
<dbReference type="InterPro" id="IPR043502">
    <property type="entry name" value="DNA/RNA_pol_sf"/>
</dbReference>
<evidence type="ECO:0000313" key="2">
    <source>
        <dbReference type="Proteomes" id="UP001289374"/>
    </source>
</evidence>
<evidence type="ECO:0000313" key="1">
    <source>
        <dbReference type="EMBL" id="KAK4397942.1"/>
    </source>
</evidence>
<reference evidence="1" key="2">
    <citation type="journal article" date="2024" name="Plant">
        <title>Genomic evolution and insights into agronomic trait innovations of Sesamum species.</title>
        <authorList>
            <person name="Miao H."/>
            <person name="Wang L."/>
            <person name="Qu L."/>
            <person name="Liu H."/>
            <person name="Sun Y."/>
            <person name="Le M."/>
            <person name="Wang Q."/>
            <person name="Wei S."/>
            <person name="Zheng Y."/>
            <person name="Lin W."/>
            <person name="Duan Y."/>
            <person name="Cao H."/>
            <person name="Xiong S."/>
            <person name="Wang X."/>
            <person name="Wei L."/>
            <person name="Li C."/>
            <person name="Ma Q."/>
            <person name="Ju M."/>
            <person name="Zhao R."/>
            <person name="Li G."/>
            <person name="Mu C."/>
            <person name="Tian Q."/>
            <person name="Mei H."/>
            <person name="Zhang T."/>
            <person name="Gao T."/>
            <person name="Zhang H."/>
        </authorList>
    </citation>
    <scope>NUCLEOTIDE SEQUENCE</scope>
    <source>
        <strain evidence="1">K16</strain>
    </source>
</reference>
<sequence length="232" mass="26554">MFEENNGDSVSQAEYVKIIGSVMFLMNYTRLDIAYAVSSLSRYTQNPNNEHWSVLHHLLRYLKGTMNLCLHFNKFVAVLEGFCDANWVTDNDEVSLTSGYVFTFGEGAISWKIFKQTCIARTMKSEFITLELAGQEAEWLRTLVGDMPMWGSSVPVSQHFDSQATIEIAKNYAYNGKRRHIRIRHGSVKELLKNGIISLEYMRSERNLADPLTKRLTRKVILETSRAMGLNP</sequence>
<dbReference type="Proteomes" id="UP001289374">
    <property type="component" value="Unassembled WGS sequence"/>
</dbReference>
<dbReference type="CDD" id="cd09272">
    <property type="entry name" value="RNase_HI_RT_Ty1"/>
    <property type="match status" value="1"/>
</dbReference>
<keyword evidence="2" id="KW-1185">Reference proteome</keyword>
<name>A0AAE1WQU3_9LAMI</name>
<dbReference type="SUPFAM" id="SSF56672">
    <property type="entry name" value="DNA/RNA polymerases"/>
    <property type="match status" value="1"/>
</dbReference>
<accession>A0AAE1WQU3</accession>